<reference evidence="6" key="1">
    <citation type="journal article" date="2015" name="Genom Data">
        <title>Draft genome sequences of Phytophthora kernoviae and Phytophthora ramorum lineage EU2 from Scotland.</title>
        <authorList>
            <person name="Sambles C."/>
            <person name="Schlenzig A."/>
            <person name="O'Neill P."/>
            <person name="Grant M."/>
            <person name="Studholme D.J."/>
        </authorList>
    </citation>
    <scope>NUCLEOTIDE SEQUENCE</scope>
    <source>
        <strain evidence="6">00238/432</strain>
    </source>
</reference>
<organism evidence="6 7">
    <name type="scientific">Phytophthora kernoviae 00238/432</name>
    <dbReference type="NCBI Taxonomy" id="1284355"/>
    <lineage>
        <taxon>Eukaryota</taxon>
        <taxon>Sar</taxon>
        <taxon>Stramenopiles</taxon>
        <taxon>Oomycota</taxon>
        <taxon>Peronosporomycetes</taxon>
        <taxon>Peronosporales</taxon>
        <taxon>Peronosporaceae</taxon>
        <taxon>Phytophthora</taxon>
    </lineage>
</organism>
<gene>
    <name evidence="6" type="ORF">G195_007769</name>
</gene>
<dbReference type="Gene3D" id="3.40.50.150">
    <property type="entry name" value="Vaccinia Virus protein VP39"/>
    <property type="match status" value="1"/>
</dbReference>
<protein>
    <submittedName>
        <fullName evidence="6">Uncharacterized protein</fullName>
    </submittedName>
</protein>
<name>A0A8J4SCU9_9STRA</name>
<proteinExistence type="inferred from homology"/>
<feature type="compositionally biased region" description="Acidic residues" evidence="5">
    <location>
        <begin position="360"/>
        <end position="379"/>
    </location>
</feature>
<dbReference type="PANTHER" id="PTHR11265:SF0">
    <property type="entry name" value="12S RRNA N4-METHYLCYTIDINE METHYLTRANSFERASE"/>
    <property type="match status" value="1"/>
</dbReference>
<dbReference type="HAMAP" id="MF_01007">
    <property type="entry name" value="16SrRNA_methyltr_H"/>
    <property type="match status" value="1"/>
</dbReference>
<dbReference type="InterPro" id="IPR029063">
    <property type="entry name" value="SAM-dependent_MTases_sf"/>
</dbReference>
<evidence type="ECO:0000313" key="6">
    <source>
        <dbReference type="EMBL" id="KAF4318963.1"/>
    </source>
</evidence>
<sequence length="420" mass="46940">MLRMERIAHDFVRASSTAAIDPRATAAIKMLRHLHSHVVLCPPRALSISLSRCLSSLASSAPLGIGHVANGAPQPPVHVPVLLQETVTAFTRNSKSSSASFQPLHIVDGTAGFGGHSRAILQQFPDAKLLCVDRDPEILSIAQANLSDFHGRVSFRNGSYTDMTTHLKASGFPDEVDGILVDLGANSFHFDAARRGFSVLHDGPLDMRFDQRDATLPTAADAVNKLSEVQLTKIFREYGEEKLAKEFAKAIVRDREEKGKVFSTTKDLRECIERIANMWRSSKKNKKSKKAGSTHPATRCFQALRIYVNDELNHVETGVQQLITHLAPHGRLVTIAFHSLEDRPIKEIFRKLDKHSREQDSDDDDDEWGYDDFDEEASEDPMSKKQFRLIRRKATKATAEEVTVNSRARSARLRCLERIL</sequence>
<dbReference type="InterPro" id="IPR002903">
    <property type="entry name" value="RsmH"/>
</dbReference>
<dbReference type="AlphaFoldDB" id="A0A8J4SCU9"/>
<dbReference type="PANTHER" id="PTHR11265">
    <property type="entry name" value="S-ADENOSYL-METHYLTRANSFERASE MRAW"/>
    <property type="match status" value="1"/>
</dbReference>
<dbReference type="Proteomes" id="UP000702964">
    <property type="component" value="Unassembled WGS sequence"/>
</dbReference>
<evidence type="ECO:0000256" key="5">
    <source>
        <dbReference type="SAM" id="MobiDB-lite"/>
    </source>
</evidence>
<reference evidence="6" key="2">
    <citation type="submission" date="2020-02" db="EMBL/GenBank/DDBJ databases">
        <authorList>
            <person name="Studholme D.J."/>
        </authorList>
    </citation>
    <scope>NUCLEOTIDE SEQUENCE</scope>
    <source>
        <strain evidence="6">00238/432</strain>
    </source>
</reference>
<dbReference type="EMBL" id="AOFI03000249">
    <property type="protein sequence ID" value="KAF4318963.1"/>
    <property type="molecule type" value="Genomic_DNA"/>
</dbReference>
<comment type="caution">
    <text evidence="6">The sequence shown here is derived from an EMBL/GenBank/DDBJ whole genome shotgun (WGS) entry which is preliminary data.</text>
</comment>
<evidence type="ECO:0000256" key="1">
    <source>
        <dbReference type="ARBA" id="ARBA00010396"/>
    </source>
</evidence>
<dbReference type="GO" id="GO:0070475">
    <property type="term" value="P:rRNA base methylation"/>
    <property type="evidence" value="ECO:0007669"/>
    <property type="project" value="TreeGrafter"/>
</dbReference>
<dbReference type="NCBIfam" id="TIGR00006">
    <property type="entry name" value="16S rRNA (cytosine(1402)-N(4))-methyltransferase RsmH"/>
    <property type="match status" value="1"/>
</dbReference>
<feature type="region of interest" description="Disordered" evidence="5">
    <location>
        <begin position="353"/>
        <end position="384"/>
    </location>
</feature>
<evidence type="ECO:0000256" key="3">
    <source>
        <dbReference type="ARBA" id="ARBA00022679"/>
    </source>
</evidence>
<dbReference type="Pfam" id="PF01795">
    <property type="entry name" value="Methyltransf_5"/>
    <property type="match status" value="1"/>
</dbReference>
<keyword evidence="3" id="KW-0808">Transferase</keyword>
<dbReference type="GO" id="GO:0071424">
    <property type="term" value="F:rRNA (cytosine-N4-)-methyltransferase activity"/>
    <property type="evidence" value="ECO:0007669"/>
    <property type="project" value="TreeGrafter"/>
</dbReference>
<keyword evidence="2" id="KW-0489">Methyltransferase</keyword>
<dbReference type="SUPFAM" id="SSF53335">
    <property type="entry name" value="S-adenosyl-L-methionine-dependent methyltransferases"/>
    <property type="match status" value="1"/>
</dbReference>
<dbReference type="SUPFAM" id="SSF81799">
    <property type="entry name" value="Putative methyltransferase TM0872, insert domain"/>
    <property type="match status" value="1"/>
</dbReference>
<evidence type="ECO:0000256" key="2">
    <source>
        <dbReference type="ARBA" id="ARBA00022603"/>
    </source>
</evidence>
<keyword evidence="4" id="KW-0949">S-adenosyl-L-methionine</keyword>
<dbReference type="GO" id="GO:0005737">
    <property type="term" value="C:cytoplasm"/>
    <property type="evidence" value="ECO:0007669"/>
    <property type="project" value="TreeGrafter"/>
</dbReference>
<evidence type="ECO:0000256" key="4">
    <source>
        <dbReference type="ARBA" id="ARBA00022691"/>
    </source>
</evidence>
<dbReference type="Gene3D" id="1.10.150.170">
    <property type="entry name" value="Putative methyltransferase TM0872, insert domain"/>
    <property type="match status" value="1"/>
</dbReference>
<dbReference type="InterPro" id="IPR023397">
    <property type="entry name" value="SAM-dep_MeTrfase_MraW_recog"/>
</dbReference>
<comment type="similarity">
    <text evidence="1">Belongs to the methyltransferase superfamily. RsmH family.</text>
</comment>
<accession>A0A8J4SCU9</accession>
<evidence type="ECO:0000313" key="7">
    <source>
        <dbReference type="Proteomes" id="UP000702964"/>
    </source>
</evidence>